<dbReference type="Gene3D" id="1.10.287.130">
    <property type="match status" value="1"/>
</dbReference>
<evidence type="ECO:0000259" key="7">
    <source>
        <dbReference type="PROSITE" id="PS50110"/>
    </source>
</evidence>
<dbReference type="SMART" id="SM00448">
    <property type="entry name" value="REC"/>
    <property type="match status" value="1"/>
</dbReference>
<dbReference type="InterPro" id="IPR003661">
    <property type="entry name" value="HisK_dim/P_dom"/>
</dbReference>
<dbReference type="CDD" id="cd17546">
    <property type="entry name" value="REC_hyHK_CKI1_RcsC-like"/>
    <property type="match status" value="1"/>
</dbReference>
<dbReference type="Gene3D" id="3.30.565.10">
    <property type="entry name" value="Histidine kinase-like ATPase, C-terminal domain"/>
    <property type="match status" value="1"/>
</dbReference>
<evidence type="ECO:0000256" key="5">
    <source>
        <dbReference type="PROSITE-ProRule" id="PRU00169"/>
    </source>
</evidence>
<accession>A0A6A6SF97</accession>
<evidence type="ECO:0000313" key="9">
    <source>
        <dbReference type="Proteomes" id="UP000799753"/>
    </source>
</evidence>
<dbReference type="SMART" id="SM00387">
    <property type="entry name" value="HATPase_c"/>
    <property type="match status" value="1"/>
</dbReference>
<dbReference type="AlphaFoldDB" id="A0A6A6SF97"/>
<dbReference type="InterPro" id="IPR001789">
    <property type="entry name" value="Sig_transdc_resp-reg_receiver"/>
</dbReference>
<dbReference type="CDD" id="cd00082">
    <property type="entry name" value="HisKA"/>
    <property type="match status" value="1"/>
</dbReference>
<feature type="modified residue" description="4-aspartylphosphate" evidence="5">
    <location>
        <position position="924"/>
    </location>
</feature>
<dbReference type="Pfam" id="PF00512">
    <property type="entry name" value="HisKA"/>
    <property type="match status" value="1"/>
</dbReference>
<dbReference type="EC" id="2.7.13.3" evidence="2"/>
<dbReference type="SUPFAM" id="SSF47384">
    <property type="entry name" value="Homodimeric domain of signal transducing histidine kinase"/>
    <property type="match status" value="1"/>
</dbReference>
<feature type="domain" description="Histidine kinase" evidence="6">
    <location>
        <begin position="408"/>
        <end position="649"/>
    </location>
</feature>
<dbReference type="PANTHER" id="PTHR43047">
    <property type="entry name" value="TWO-COMPONENT HISTIDINE PROTEIN KINASE"/>
    <property type="match status" value="1"/>
</dbReference>
<dbReference type="EMBL" id="MU006777">
    <property type="protein sequence ID" value="KAF2645952.1"/>
    <property type="molecule type" value="Genomic_DNA"/>
</dbReference>
<dbReference type="SUPFAM" id="SSF55874">
    <property type="entry name" value="ATPase domain of HSP90 chaperone/DNA topoisomerase II/histidine kinase"/>
    <property type="match status" value="1"/>
</dbReference>
<feature type="domain" description="Response regulatory" evidence="7">
    <location>
        <begin position="868"/>
        <end position="994"/>
    </location>
</feature>
<name>A0A6A6SF97_9PLEO</name>
<dbReference type="InterPro" id="IPR003594">
    <property type="entry name" value="HATPase_dom"/>
</dbReference>
<keyword evidence="9" id="KW-1185">Reference proteome</keyword>
<keyword evidence="3" id="KW-0808">Transferase</keyword>
<protein>
    <recommendedName>
        <fullName evidence="2">histidine kinase</fullName>
        <ecNumber evidence="2">2.7.13.3</ecNumber>
    </recommendedName>
</protein>
<gene>
    <name evidence="8" type="ORF">P280DRAFT_513827</name>
</gene>
<evidence type="ECO:0000256" key="2">
    <source>
        <dbReference type="ARBA" id="ARBA00012438"/>
    </source>
</evidence>
<dbReference type="InterPro" id="IPR011006">
    <property type="entry name" value="CheY-like_superfamily"/>
</dbReference>
<dbReference type="GO" id="GO:0000155">
    <property type="term" value="F:phosphorelay sensor kinase activity"/>
    <property type="evidence" value="ECO:0007669"/>
    <property type="project" value="InterPro"/>
</dbReference>
<dbReference type="Pfam" id="PF02518">
    <property type="entry name" value="HATPase_c"/>
    <property type="match status" value="1"/>
</dbReference>
<sequence>MPAFFPKADAAVLQSKFIPPSPTSRPTVVSPILDAEHADQALDTWSIAVASCMYPGRTDIWAPALIPERPQDATDGYLFPTLTKNERLRLTMLSYYTRGIIDDSELVSRLQEKVYLAKESIGWEFVIAGLLDHNTYTRIVTVGLPLAKLPRRESTCAHTVNQPPGTIFSLYNMVEDWRFQKSPHVEHGGLRAYAGAPLRFETEFGESVAFGSLCVASNDAQETLSKSQQVALVRLADDIVSDIIHSARARRQRERRWMQDLVTNAQKRCENSDDFEEIVLGVLREVYPEATPSIQMSDERLIALDGRSPISYSEFENSLWEDYEHYDLLLQESNHQGLVASMDVRIIAAECDHAPKPTFLVVASKDFRTVFDDVDSWLVESCATLLTRSWQSRALKEALAAKEAFLRGITHQLRTPIHGILGSIELLAEELKSRNLLDTSPIAFSPPGSPESETLDPYIYIRSIRTSARELILTVNSMIKLNRWADTAQADRVVSLHHVQDIEKALLTEIIPVMPDDYSSRPSIIFDHHLPPNCDSLIVDLRLLVDCIQPLVINAVQNTAGGVVLVTISVTEDFKSLCIDVEDTGIGISECDQQRIFNAYKKVNEHSTRAGLGLTLATRLATLLDGSVSLVSSIPGKGSHFKATFNQPCCACSSSAPKPPERKFARLPPSFCRLPSSSPASSSESSLDQYLCKYLSGHGYLESEYSSNSILVLNYSTDLQQLRNTLPQFDTKHVALCLVPDSAEIFHIGECIQREKNIVYVRGPFLSKTLEKALEHVHSLLADLTSTKFTLSAEKVSQGARVSYNKTINPTGSGPVTPSVDLIEPLPHVISISGVADGYVLGKSTNNLQIENASRPATPPQSRSKMPMTLIVDDNAVNLRLLQMYCKRRKIPFGTATDGQKAVDIFSKHRDYPSVEPFELVLMDLQMPVCDGIGATQQIRALEKKHGWPPSLISIVTGQDSLSDRTNAADAGAQGFLTKPVGPKVLDSKIKQWFPGLDFA</sequence>
<dbReference type="SMART" id="SM00388">
    <property type="entry name" value="HisKA"/>
    <property type="match status" value="1"/>
</dbReference>
<evidence type="ECO:0000256" key="3">
    <source>
        <dbReference type="ARBA" id="ARBA00022679"/>
    </source>
</evidence>
<keyword evidence="5" id="KW-0597">Phosphoprotein</keyword>
<dbReference type="GO" id="GO:0009927">
    <property type="term" value="F:histidine phosphotransfer kinase activity"/>
    <property type="evidence" value="ECO:0007669"/>
    <property type="project" value="TreeGrafter"/>
</dbReference>
<dbReference type="SUPFAM" id="SSF55781">
    <property type="entry name" value="GAF domain-like"/>
    <property type="match status" value="1"/>
</dbReference>
<dbReference type="Proteomes" id="UP000799753">
    <property type="component" value="Unassembled WGS sequence"/>
</dbReference>
<dbReference type="PROSITE" id="PS50110">
    <property type="entry name" value="RESPONSE_REGULATORY"/>
    <property type="match status" value="1"/>
</dbReference>
<dbReference type="PROSITE" id="PS50109">
    <property type="entry name" value="HIS_KIN"/>
    <property type="match status" value="1"/>
</dbReference>
<evidence type="ECO:0000256" key="4">
    <source>
        <dbReference type="ARBA" id="ARBA00022777"/>
    </source>
</evidence>
<dbReference type="InterPro" id="IPR036890">
    <property type="entry name" value="HATPase_C_sf"/>
</dbReference>
<dbReference type="InterPro" id="IPR029016">
    <property type="entry name" value="GAF-like_dom_sf"/>
</dbReference>
<dbReference type="Gene3D" id="3.30.450.40">
    <property type="match status" value="1"/>
</dbReference>
<keyword evidence="4 8" id="KW-0418">Kinase</keyword>
<dbReference type="PANTHER" id="PTHR43047:SF72">
    <property type="entry name" value="OSMOSENSING HISTIDINE PROTEIN KINASE SLN1"/>
    <property type="match status" value="1"/>
</dbReference>
<evidence type="ECO:0000256" key="1">
    <source>
        <dbReference type="ARBA" id="ARBA00000085"/>
    </source>
</evidence>
<proteinExistence type="predicted"/>
<reference evidence="8" key="1">
    <citation type="journal article" date="2020" name="Stud. Mycol.">
        <title>101 Dothideomycetes genomes: a test case for predicting lifestyles and emergence of pathogens.</title>
        <authorList>
            <person name="Haridas S."/>
            <person name="Albert R."/>
            <person name="Binder M."/>
            <person name="Bloem J."/>
            <person name="Labutti K."/>
            <person name="Salamov A."/>
            <person name="Andreopoulos B."/>
            <person name="Baker S."/>
            <person name="Barry K."/>
            <person name="Bills G."/>
            <person name="Bluhm B."/>
            <person name="Cannon C."/>
            <person name="Castanera R."/>
            <person name="Culley D."/>
            <person name="Daum C."/>
            <person name="Ezra D."/>
            <person name="Gonzalez J."/>
            <person name="Henrissat B."/>
            <person name="Kuo A."/>
            <person name="Liang C."/>
            <person name="Lipzen A."/>
            <person name="Lutzoni F."/>
            <person name="Magnuson J."/>
            <person name="Mondo S."/>
            <person name="Nolan M."/>
            <person name="Ohm R."/>
            <person name="Pangilinan J."/>
            <person name="Park H.-J."/>
            <person name="Ramirez L."/>
            <person name="Alfaro M."/>
            <person name="Sun H."/>
            <person name="Tritt A."/>
            <person name="Yoshinaga Y."/>
            <person name="Zwiers L.-H."/>
            <person name="Turgeon B."/>
            <person name="Goodwin S."/>
            <person name="Spatafora J."/>
            <person name="Crous P."/>
            <person name="Grigoriev I."/>
        </authorList>
    </citation>
    <scope>NUCLEOTIDE SEQUENCE</scope>
    <source>
        <strain evidence="8">CBS 473.64</strain>
    </source>
</reference>
<dbReference type="GO" id="GO:0005886">
    <property type="term" value="C:plasma membrane"/>
    <property type="evidence" value="ECO:0007669"/>
    <property type="project" value="TreeGrafter"/>
</dbReference>
<dbReference type="InterPro" id="IPR036097">
    <property type="entry name" value="HisK_dim/P_sf"/>
</dbReference>
<evidence type="ECO:0000259" key="6">
    <source>
        <dbReference type="PROSITE" id="PS50109"/>
    </source>
</evidence>
<organism evidence="8 9">
    <name type="scientific">Massarina eburnea CBS 473.64</name>
    <dbReference type="NCBI Taxonomy" id="1395130"/>
    <lineage>
        <taxon>Eukaryota</taxon>
        <taxon>Fungi</taxon>
        <taxon>Dikarya</taxon>
        <taxon>Ascomycota</taxon>
        <taxon>Pezizomycotina</taxon>
        <taxon>Dothideomycetes</taxon>
        <taxon>Pleosporomycetidae</taxon>
        <taxon>Pleosporales</taxon>
        <taxon>Massarineae</taxon>
        <taxon>Massarinaceae</taxon>
        <taxon>Massarina</taxon>
    </lineage>
</organism>
<dbReference type="Pfam" id="PF00072">
    <property type="entry name" value="Response_reg"/>
    <property type="match status" value="1"/>
</dbReference>
<comment type="catalytic activity">
    <reaction evidence="1">
        <text>ATP + protein L-histidine = ADP + protein N-phospho-L-histidine.</text>
        <dbReference type="EC" id="2.7.13.3"/>
    </reaction>
</comment>
<dbReference type="SUPFAM" id="SSF52172">
    <property type="entry name" value="CheY-like"/>
    <property type="match status" value="1"/>
</dbReference>
<dbReference type="InterPro" id="IPR005467">
    <property type="entry name" value="His_kinase_dom"/>
</dbReference>
<dbReference type="Gene3D" id="3.40.50.2300">
    <property type="match status" value="1"/>
</dbReference>
<dbReference type="OrthoDB" id="21225at2759"/>
<evidence type="ECO:0000313" key="8">
    <source>
        <dbReference type="EMBL" id="KAF2645952.1"/>
    </source>
</evidence>